<dbReference type="Pfam" id="PF17963">
    <property type="entry name" value="Big_9"/>
    <property type="match status" value="1"/>
</dbReference>
<dbReference type="InterPro" id="IPR006311">
    <property type="entry name" value="TAT_signal"/>
</dbReference>
<dbReference type="RefSeq" id="WP_232403247.1">
    <property type="nucleotide sequence ID" value="NZ_CP102173.1"/>
</dbReference>
<evidence type="ECO:0000313" key="2">
    <source>
        <dbReference type="EMBL" id="UUP14032.1"/>
    </source>
</evidence>
<accession>A0ABY5M872</accession>
<dbReference type="Proteomes" id="UP001316184">
    <property type="component" value="Chromosome"/>
</dbReference>
<organism evidence="2 3">
    <name type="scientific">Aeromicrobium wangtongii</name>
    <dbReference type="NCBI Taxonomy" id="2969247"/>
    <lineage>
        <taxon>Bacteria</taxon>
        <taxon>Bacillati</taxon>
        <taxon>Actinomycetota</taxon>
        <taxon>Actinomycetes</taxon>
        <taxon>Propionibacteriales</taxon>
        <taxon>Nocardioidaceae</taxon>
        <taxon>Aeromicrobium</taxon>
    </lineage>
</organism>
<keyword evidence="3" id="KW-1185">Reference proteome</keyword>
<name>A0ABY5M872_9ACTN</name>
<keyword evidence="1" id="KW-0732">Signal</keyword>
<evidence type="ECO:0000256" key="1">
    <source>
        <dbReference type="SAM" id="SignalP"/>
    </source>
</evidence>
<proteinExistence type="predicted"/>
<evidence type="ECO:0000313" key="3">
    <source>
        <dbReference type="Proteomes" id="UP001316184"/>
    </source>
</evidence>
<feature type="signal peptide" evidence="1">
    <location>
        <begin position="1"/>
        <end position="32"/>
    </location>
</feature>
<dbReference type="EMBL" id="CP102173">
    <property type="protein sequence ID" value="UUP14032.1"/>
    <property type="molecule type" value="Genomic_DNA"/>
</dbReference>
<dbReference type="Gene3D" id="2.60.40.3440">
    <property type="match status" value="1"/>
</dbReference>
<sequence>MNHTSTRRRAGAGVAIGALAASALIFTPSAQAATTADVRESQIAPNASTYAGWHQGVDNAAADAARVVNEGLQLKGRSQVIKGYADNDNTVGSNKNFDLSTIENAAAYTVKSGTASLQIPVFVDLDGAGPDAAVFTTLRTPLGSGSEVKLSDNWEVSRAFGSIPANTPTPLSDIVAALGSTYKVIAFGVYNESGTSVVSDITFDGTKYLFANSAPVIKDQKVSTKMNTAVTLPLTATDVDGNELAYTITGVVGGSVTGSGAKQTFTPTKNFKGAASVKYTVDDSRGGTASATISIQVAKQKGKVELYRIHPAGKVSIRNTVSLYAKVTIEGKQADRGMTVYGYAKGKKVVTGKINSYGKVKLTLPDKLPAGNATLKVTLVGSSTRIGDSDSIKVKVKK</sequence>
<protein>
    <submittedName>
        <fullName evidence="2">Ig-like domain-containing protein</fullName>
    </submittedName>
</protein>
<gene>
    <name evidence="2" type="ORF">NQV15_01600</name>
</gene>
<dbReference type="PROSITE" id="PS51318">
    <property type="entry name" value="TAT"/>
    <property type="match status" value="1"/>
</dbReference>
<feature type="chain" id="PRO_5045189393" evidence="1">
    <location>
        <begin position="33"/>
        <end position="398"/>
    </location>
</feature>
<reference evidence="2 3" key="1">
    <citation type="submission" date="2022-08" db="EMBL/GenBank/DDBJ databases">
        <title>novel species in genus Aeromicrobium.</title>
        <authorList>
            <person name="Ye L."/>
        </authorList>
    </citation>
    <scope>NUCLEOTIDE SEQUENCE [LARGE SCALE GENOMIC DNA]</scope>
    <source>
        <strain evidence="3">zg-Y1379</strain>
    </source>
</reference>